<protein>
    <recommendedName>
        <fullName evidence="2">UPF0102 protein SAMN02745702_00354</fullName>
    </recommendedName>
</protein>
<dbReference type="GO" id="GO:0004519">
    <property type="term" value="F:endonuclease activity"/>
    <property type="evidence" value="ECO:0007669"/>
    <property type="project" value="UniProtKB-KW"/>
</dbReference>
<dbReference type="HAMAP" id="MF_00048">
    <property type="entry name" value="UPF0102"/>
    <property type="match status" value="1"/>
</dbReference>
<comment type="similarity">
    <text evidence="1 2">Belongs to the UPF0102 family.</text>
</comment>
<dbReference type="GO" id="GO:0003676">
    <property type="term" value="F:nucleic acid binding"/>
    <property type="evidence" value="ECO:0007669"/>
    <property type="project" value="InterPro"/>
</dbReference>
<dbReference type="SUPFAM" id="SSF52980">
    <property type="entry name" value="Restriction endonuclease-like"/>
    <property type="match status" value="1"/>
</dbReference>
<dbReference type="NCBIfam" id="NF009154">
    <property type="entry name" value="PRK12497.3-3"/>
    <property type="match status" value="1"/>
</dbReference>
<dbReference type="Pfam" id="PF02021">
    <property type="entry name" value="UPF0102"/>
    <property type="match status" value="1"/>
</dbReference>
<dbReference type="CDD" id="cd20736">
    <property type="entry name" value="PoNe_Nuclease"/>
    <property type="match status" value="1"/>
</dbReference>
<evidence type="ECO:0000256" key="1">
    <source>
        <dbReference type="ARBA" id="ARBA00006738"/>
    </source>
</evidence>
<dbReference type="PANTHER" id="PTHR34039:SF1">
    <property type="entry name" value="UPF0102 PROTEIN YRAN"/>
    <property type="match status" value="1"/>
</dbReference>
<reference evidence="3 4" key="1">
    <citation type="submission" date="2017-02" db="EMBL/GenBank/DDBJ databases">
        <authorList>
            <person name="Peterson S.W."/>
        </authorList>
    </citation>
    <scope>NUCLEOTIDE SEQUENCE [LARGE SCALE GENOMIC DNA]</scope>
    <source>
        <strain evidence="3 4">DSM 18034</strain>
    </source>
</reference>
<dbReference type="STRING" id="1121442.SAMN02745702_00354"/>
<dbReference type="NCBIfam" id="NF009150">
    <property type="entry name" value="PRK12497.1-3"/>
    <property type="match status" value="1"/>
</dbReference>
<dbReference type="RefSeq" id="WP_078683668.1">
    <property type="nucleotide sequence ID" value="NZ_FUYA01000001.1"/>
</dbReference>
<proteinExistence type="inferred from homology"/>
<evidence type="ECO:0000313" key="3">
    <source>
        <dbReference type="EMBL" id="SKA64572.1"/>
    </source>
</evidence>
<keyword evidence="3" id="KW-0540">Nuclease</keyword>
<organism evidence="3 4">
    <name type="scientific">Desulfobaculum bizertense DSM 18034</name>
    <dbReference type="NCBI Taxonomy" id="1121442"/>
    <lineage>
        <taxon>Bacteria</taxon>
        <taxon>Pseudomonadati</taxon>
        <taxon>Thermodesulfobacteriota</taxon>
        <taxon>Desulfovibrionia</taxon>
        <taxon>Desulfovibrionales</taxon>
        <taxon>Desulfovibrionaceae</taxon>
        <taxon>Desulfobaculum</taxon>
    </lineage>
</organism>
<dbReference type="Proteomes" id="UP000189733">
    <property type="component" value="Unassembled WGS sequence"/>
</dbReference>
<dbReference type="OrthoDB" id="9794876at2"/>
<dbReference type="EMBL" id="FUYA01000001">
    <property type="protein sequence ID" value="SKA64572.1"/>
    <property type="molecule type" value="Genomic_DNA"/>
</dbReference>
<dbReference type="InterPro" id="IPR003509">
    <property type="entry name" value="UPF0102_YraN-like"/>
</dbReference>
<dbReference type="PANTHER" id="PTHR34039">
    <property type="entry name" value="UPF0102 PROTEIN YRAN"/>
    <property type="match status" value="1"/>
</dbReference>
<gene>
    <name evidence="3" type="ORF">SAMN02745702_00354</name>
</gene>
<dbReference type="NCBIfam" id="TIGR00252">
    <property type="entry name" value="YraN family protein"/>
    <property type="match status" value="1"/>
</dbReference>
<evidence type="ECO:0000256" key="2">
    <source>
        <dbReference type="HAMAP-Rule" id="MF_00048"/>
    </source>
</evidence>
<evidence type="ECO:0000313" key="4">
    <source>
        <dbReference type="Proteomes" id="UP000189733"/>
    </source>
</evidence>
<accession>A0A1T4VI04</accession>
<dbReference type="InterPro" id="IPR011856">
    <property type="entry name" value="tRNA_endonuc-like_dom_sf"/>
</dbReference>
<keyword evidence="4" id="KW-1185">Reference proteome</keyword>
<sequence>MSAWHVSLGKKGEDLAASYLQTSGFTIESRNWHCPSGELDIVCSQGDLMVFVEVKTRTQGPMSDPRAAVNRGKRARLSRAASEYLSSHEAWCRDCRFDVISIVVPKKGGKPQLEHIENAFQLMTAPGSCAWQPW</sequence>
<keyword evidence="3" id="KW-0378">Hydrolase</keyword>
<dbReference type="AlphaFoldDB" id="A0A1T4VI04"/>
<name>A0A1T4VI04_9BACT</name>
<dbReference type="Gene3D" id="3.40.1350.10">
    <property type="match status" value="1"/>
</dbReference>
<keyword evidence="3" id="KW-0255">Endonuclease</keyword>
<dbReference type="InterPro" id="IPR011335">
    <property type="entry name" value="Restrct_endonuc-II-like"/>
</dbReference>